<organism evidence="2">
    <name type="scientific">Spironucleus salmonicida</name>
    <dbReference type="NCBI Taxonomy" id="348837"/>
    <lineage>
        <taxon>Eukaryota</taxon>
        <taxon>Metamonada</taxon>
        <taxon>Diplomonadida</taxon>
        <taxon>Hexamitidae</taxon>
        <taxon>Hexamitinae</taxon>
        <taxon>Spironucleus</taxon>
    </lineage>
</organism>
<gene>
    <name evidence="2" type="ORF">SS50377_18520</name>
    <name evidence="3" type="ORF">SS50377_22288</name>
</gene>
<sequence length="1114" mass="130548">MIQFDQLLQQIKQFKNYSLYINSINNNLIYYLAKKLNLKLTNPLKDTETPEQTLAIDEKYTFYQGNLAKIYISLWQKTFRDLLLDSQNFKPANKLFIPAKFSTTLDIDNPKKSLESNLLIYQNTANYILFNFIPRTVEEVVQVLDFSEFSDPQNIDYFLQKSELSLQLFSSKTIFAPCKAWLIMQGPISKNAQLGFQNCLWKVVKEQLDSLFLQYKYLLQQLTFDQQFQMYIQEGEYVISSHQVFKRIQQFIHKLFKNVCTLEDLEKLNQKIEPLNERFRIQEFFPFEAQQSQKLKIGQTQRSYKNEQFKLQIAKSVFFKAISYIISQFHELDLQDQLLLQIDKLRSEQLAIIQEQNLEQNEILQQTVYQDKLSLIFQPILAQYVDLYYDQLTDDLLKNSQYISIIIGVSQKISNFQRVCPQLDKFILRQNSSNRTPDDERVIVPAFCFVQLKETVPNNFYIFYDDVKNKTIDINFESDHYTLNQSAMFIGTILIHGRRLNKTLNSPEIKYALDIILPKLARSKQKLLKFLISPQSFNYFSVKEEVAKTRQIRPIEDIYAQEKSPIKEVIQNMVIYLLNMSTDSVFFKIAEDYSLMKEFQAAGVTELIGGVFHYDCLIKDYITGDSLHFSVKKLSVVAFRFFIIIYCSLIFISSLIFNNYKMHGEYCTILSNFSVLEQDRFIYLISQISNSLNVICNVKGFTEYGAVGYINSMYELFFSQINDQALPQTLEQLIMQCDFDQAILLVCQNFQQKENIQAKDEQDEDTNEGLIQFQLNSNQVSRFEAGLENNVEMLEDIVSKLKKKNRRDNIFTGEKLFYQFQEKQKIDRFLVYSEKHAKMTDFIRTHARSLQKLCCLSYMTLTIRNNLLDKYNNQIYNFECLTEQCMKDEINFINFYNENVQYLYIRNECQIDQFPPITPDLALYQLVQINKIDDKTSILDEIINNFCWLTQQINTSAKTTEINIDILTSIIQNIGQSFSDMVSTCQNLQSIHSILATLKPLKFTPQPLMCKQISVIQSNQYYEILTLNSQIITQIPDFKSSKEVFNRISSLKPQSELQELSEQIVILALDGEKIDLTAQLASYFKDVFDYQFDGVEGFNLADCLLFAAFSEFDK</sequence>
<name>V6LDA8_9EUKA</name>
<evidence type="ECO:0000313" key="2">
    <source>
        <dbReference type="EMBL" id="EST42218.1"/>
    </source>
</evidence>
<evidence type="ECO:0000256" key="1">
    <source>
        <dbReference type="SAM" id="Phobius"/>
    </source>
</evidence>
<dbReference type="Proteomes" id="UP000018208">
    <property type="component" value="Unassembled WGS sequence"/>
</dbReference>
<accession>V6LDA8</accession>
<dbReference type="EMBL" id="KI546166">
    <property type="protein sequence ID" value="EST42218.1"/>
    <property type="molecule type" value="Genomic_DNA"/>
</dbReference>
<reference evidence="3" key="2">
    <citation type="submission" date="2020-12" db="EMBL/GenBank/DDBJ databases">
        <title>New Spironucleus salmonicida genome in near-complete chromosomes.</title>
        <authorList>
            <person name="Xu F."/>
            <person name="Kurt Z."/>
            <person name="Jimenez-Gonzalez A."/>
            <person name="Astvaldsson A."/>
            <person name="Andersson J.O."/>
            <person name="Svard S.G."/>
        </authorList>
    </citation>
    <scope>NUCLEOTIDE SEQUENCE</scope>
    <source>
        <strain evidence="3">ATCC 50377</strain>
    </source>
</reference>
<reference evidence="2 3" key="1">
    <citation type="journal article" date="2014" name="PLoS Genet.">
        <title>The Genome of Spironucleus salmonicida Highlights a Fish Pathogen Adapted to Fluctuating Environments.</title>
        <authorList>
            <person name="Xu F."/>
            <person name="Jerlstrom-Hultqvist J."/>
            <person name="Einarsson E."/>
            <person name="Astvaldsson A."/>
            <person name="Svard S.G."/>
            <person name="Andersson J.O."/>
        </authorList>
    </citation>
    <scope>NUCLEOTIDE SEQUENCE</scope>
    <source>
        <strain evidence="3">ATCC 50377</strain>
    </source>
</reference>
<proteinExistence type="predicted"/>
<keyword evidence="1" id="KW-0472">Membrane</keyword>
<protein>
    <submittedName>
        <fullName evidence="2">Uncharacterized protein</fullName>
    </submittedName>
</protein>
<evidence type="ECO:0000313" key="4">
    <source>
        <dbReference type="Proteomes" id="UP000018208"/>
    </source>
</evidence>
<keyword evidence="1" id="KW-1133">Transmembrane helix</keyword>
<evidence type="ECO:0000313" key="3">
    <source>
        <dbReference type="EMBL" id="KAH0574673.1"/>
    </source>
</evidence>
<dbReference type="VEuPathDB" id="GiardiaDB:SS50377_22288"/>
<keyword evidence="1" id="KW-0812">Transmembrane</keyword>
<dbReference type="AlphaFoldDB" id="V6LDA8"/>
<keyword evidence="4" id="KW-1185">Reference proteome</keyword>
<dbReference type="EMBL" id="AUWU02000003">
    <property type="protein sequence ID" value="KAH0574673.1"/>
    <property type="molecule type" value="Genomic_DNA"/>
</dbReference>
<feature type="transmembrane region" description="Helical" evidence="1">
    <location>
        <begin position="637"/>
        <end position="657"/>
    </location>
</feature>